<feature type="binding site" evidence="3">
    <location>
        <position position="35"/>
    </location>
    <ligand>
        <name>Mg(2+)</name>
        <dbReference type="ChEBI" id="CHEBI:18420"/>
    </ligand>
</feature>
<comment type="caution">
    <text evidence="3">Lacks conserved residue(s) required for the propagation of feature annotation.</text>
</comment>
<comment type="cofactor">
    <cofactor evidence="3">
        <name>Mg(2+)</name>
        <dbReference type="ChEBI" id="CHEBI:18420"/>
    </cofactor>
    <text evidence="3">Binds 2 magnesium ions per subunit.</text>
</comment>
<protein>
    <recommendedName>
        <fullName evidence="3">Isoprenyl transferase</fullName>
        <ecNumber evidence="3">2.5.1.-</ecNumber>
    </recommendedName>
</protein>
<dbReference type="Pfam" id="PF01255">
    <property type="entry name" value="Prenyltransf"/>
    <property type="match status" value="1"/>
</dbReference>
<comment type="similarity">
    <text evidence="2">Belongs to the UPP synthase family. Z-FPP synthase subfamily.</text>
</comment>
<keyword evidence="3" id="KW-0460">Magnesium</keyword>
<comment type="caution">
    <text evidence="5">The sequence shown here is derived from an EMBL/GenBank/DDBJ whole genome shotgun (WGS) entry which is preliminary data.</text>
</comment>
<dbReference type="InterPro" id="IPR018520">
    <property type="entry name" value="UPP_synth-like_CS"/>
</dbReference>
<dbReference type="Gene3D" id="3.40.1180.10">
    <property type="entry name" value="Decaprenyl diphosphate synthase-like"/>
    <property type="match status" value="1"/>
</dbReference>
<evidence type="ECO:0000256" key="3">
    <source>
        <dbReference type="HAMAP-Rule" id="MF_01139"/>
    </source>
</evidence>
<feature type="binding site" evidence="3">
    <location>
        <position position="40"/>
    </location>
    <ligand>
        <name>substrate</name>
    </ligand>
</feature>
<keyword evidence="3" id="KW-0479">Metal-binding</keyword>
<dbReference type="PANTHER" id="PTHR10291">
    <property type="entry name" value="DEHYDRODOLICHYL DIPHOSPHATE SYNTHASE FAMILY MEMBER"/>
    <property type="match status" value="1"/>
</dbReference>
<feature type="active site" description="Proton acceptor" evidence="3">
    <location>
        <position position="84"/>
    </location>
</feature>
<dbReference type="NCBIfam" id="TIGR00055">
    <property type="entry name" value="uppS"/>
    <property type="match status" value="1"/>
</dbReference>
<dbReference type="GO" id="GO:0045547">
    <property type="term" value="F:ditrans,polycis-polyprenyl diphosphate synthase [(2E,6E)-farnesyl diphosphate specific] activity"/>
    <property type="evidence" value="ECO:0007669"/>
    <property type="project" value="TreeGrafter"/>
</dbReference>
<accession>A0A7W7MM69</accession>
<evidence type="ECO:0000313" key="7">
    <source>
        <dbReference type="Proteomes" id="UP000631312"/>
    </source>
</evidence>
<proteinExistence type="inferred from homology"/>
<feature type="binding site" evidence="3">
    <location>
        <begin position="36"/>
        <end position="39"/>
    </location>
    <ligand>
        <name>substrate</name>
    </ligand>
</feature>
<feature type="binding site" evidence="3">
    <location>
        <position position="50"/>
    </location>
    <ligand>
        <name>substrate</name>
    </ligand>
</feature>
<dbReference type="Proteomes" id="UP000590511">
    <property type="component" value="Unassembled WGS sequence"/>
</dbReference>
<dbReference type="SUPFAM" id="SSF64005">
    <property type="entry name" value="Undecaprenyl diphosphate synthase"/>
    <property type="match status" value="1"/>
</dbReference>
<gene>
    <name evidence="4" type="ORF">Alo02nite_74900</name>
    <name evidence="5" type="ORF">BJ964_009036</name>
</gene>
<dbReference type="PROSITE" id="PS01066">
    <property type="entry name" value="UPP_SYNTHASE"/>
    <property type="match status" value="1"/>
</dbReference>
<dbReference type="Proteomes" id="UP000631312">
    <property type="component" value="Unassembled WGS sequence"/>
</dbReference>
<keyword evidence="1 3" id="KW-0808">Transferase</keyword>
<dbReference type="GO" id="GO:0016094">
    <property type="term" value="P:polyprenol biosynthetic process"/>
    <property type="evidence" value="ECO:0007669"/>
    <property type="project" value="TreeGrafter"/>
</dbReference>
<feature type="binding site" evidence="3">
    <location>
        <position position="209"/>
    </location>
    <ligand>
        <name>substrate</name>
    </ligand>
</feature>
<evidence type="ECO:0000256" key="1">
    <source>
        <dbReference type="ARBA" id="ARBA00022679"/>
    </source>
</evidence>
<dbReference type="HAMAP" id="MF_01139">
    <property type="entry name" value="ISPT"/>
    <property type="match status" value="1"/>
</dbReference>
<feature type="binding site" evidence="3">
    <location>
        <position position="53"/>
    </location>
    <ligand>
        <name>substrate</name>
    </ligand>
</feature>
<organism evidence="5 6">
    <name type="scientific">Actinoplanes lobatus</name>
    <dbReference type="NCBI Taxonomy" id="113568"/>
    <lineage>
        <taxon>Bacteria</taxon>
        <taxon>Bacillati</taxon>
        <taxon>Actinomycetota</taxon>
        <taxon>Actinomycetes</taxon>
        <taxon>Micromonosporales</taxon>
        <taxon>Micromonosporaceae</taxon>
        <taxon>Actinoplanes</taxon>
    </lineage>
</organism>
<keyword evidence="7" id="KW-1185">Reference proteome</keyword>
<dbReference type="EMBL" id="BOMP01000136">
    <property type="protein sequence ID" value="GIE44592.1"/>
    <property type="molecule type" value="Genomic_DNA"/>
</dbReference>
<dbReference type="GO" id="GO:0000287">
    <property type="term" value="F:magnesium ion binding"/>
    <property type="evidence" value="ECO:0007669"/>
    <property type="project" value="UniProtKB-UniRule"/>
</dbReference>
<sequence length="260" mass="29515">MLTSLRNVAYALYTRRLRAQLDPANLPRHLAMVMDGNRRWARQMGFDDPRIGHRYGAEHLDEVLGWCTETGIRHVTVFVASVDNVRKRDAGEVGNLMLMIEQVVAERLARPASPWRVHLAGRLDVLPDTTRHALKLAEAATRDTAAEFHLNIAIGYDGREEIVNAFRSLLEEDSRAGYGIDDIAQRLTADRISAHLYTGGQPDPDLVIRTSGERRLSGFLVWQAAYSELHFCDVYWPGFRKVDFLRALRSYAARNRRFGA</sequence>
<dbReference type="PANTHER" id="PTHR10291:SF43">
    <property type="entry name" value="DEHYDRODOLICHYL DIPHOSPHATE SYNTHASE COMPLEX SUBUNIT DHDDS"/>
    <property type="match status" value="1"/>
</dbReference>
<dbReference type="GO" id="GO:0005886">
    <property type="term" value="C:plasma membrane"/>
    <property type="evidence" value="ECO:0007669"/>
    <property type="project" value="TreeGrafter"/>
</dbReference>
<feature type="active site" evidence="3">
    <location>
        <position position="35"/>
    </location>
</feature>
<dbReference type="AlphaFoldDB" id="A0A7W7MM69"/>
<dbReference type="GO" id="GO:0033850">
    <property type="term" value="F:Z-farnesyl diphosphate synthase activity"/>
    <property type="evidence" value="ECO:0007669"/>
    <property type="project" value="TreeGrafter"/>
</dbReference>
<reference evidence="4 7" key="2">
    <citation type="submission" date="2021-01" db="EMBL/GenBank/DDBJ databases">
        <title>Whole genome shotgun sequence of Actinoplanes lobatus NBRC 12513.</title>
        <authorList>
            <person name="Komaki H."/>
            <person name="Tamura T."/>
        </authorList>
    </citation>
    <scope>NUCLEOTIDE SEQUENCE [LARGE SCALE GENOMIC DNA]</scope>
    <source>
        <strain evidence="4 7">NBRC 12513</strain>
    </source>
</reference>
<dbReference type="EMBL" id="JACHNC010000001">
    <property type="protein sequence ID" value="MBB4754875.1"/>
    <property type="molecule type" value="Genomic_DNA"/>
</dbReference>
<comment type="function">
    <text evidence="3">Catalyzes the condensation of isopentenyl diphosphate (IPP) with allylic pyrophosphates generating different type of terpenoids.</text>
</comment>
<evidence type="ECO:0000313" key="4">
    <source>
        <dbReference type="EMBL" id="GIE44592.1"/>
    </source>
</evidence>
<feature type="binding site" evidence="3">
    <location>
        <begin position="215"/>
        <end position="217"/>
    </location>
    <ligand>
        <name>substrate</name>
    </ligand>
</feature>
<evidence type="ECO:0000313" key="6">
    <source>
        <dbReference type="Proteomes" id="UP000590511"/>
    </source>
</evidence>
<feature type="binding site" evidence="3">
    <location>
        <position position="88"/>
    </location>
    <ligand>
        <name>substrate</name>
    </ligand>
</feature>
<feature type="binding site" evidence="3">
    <location>
        <begin position="81"/>
        <end position="83"/>
    </location>
    <ligand>
        <name>substrate</name>
    </ligand>
</feature>
<name>A0A7W7MM69_9ACTN</name>
<dbReference type="EC" id="2.5.1.-" evidence="3"/>
<comment type="subunit">
    <text evidence="3">Homodimer.</text>
</comment>
<evidence type="ECO:0000313" key="5">
    <source>
        <dbReference type="EMBL" id="MBB4754875.1"/>
    </source>
</evidence>
<evidence type="ECO:0000256" key="2">
    <source>
        <dbReference type="ARBA" id="ARBA00038453"/>
    </source>
</evidence>
<reference evidence="5 6" key="1">
    <citation type="submission" date="2020-08" db="EMBL/GenBank/DDBJ databases">
        <title>Sequencing the genomes of 1000 actinobacteria strains.</title>
        <authorList>
            <person name="Klenk H.-P."/>
        </authorList>
    </citation>
    <scope>NUCLEOTIDE SEQUENCE [LARGE SCALE GENOMIC DNA]</scope>
    <source>
        <strain evidence="5 6">DSM 43150</strain>
    </source>
</reference>
<dbReference type="CDD" id="cd00475">
    <property type="entry name" value="Cis_IPPS"/>
    <property type="match status" value="1"/>
</dbReference>
<dbReference type="RefSeq" id="WP_188126366.1">
    <property type="nucleotide sequence ID" value="NZ_BOMP01000136.1"/>
</dbReference>
<dbReference type="InterPro" id="IPR036424">
    <property type="entry name" value="UPP_synth-like_sf"/>
</dbReference>
<feature type="binding site" evidence="3">
    <location>
        <position position="228"/>
    </location>
    <ligand>
        <name>Mg(2+)</name>
        <dbReference type="ChEBI" id="CHEBI:18420"/>
    </ligand>
</feature>
<dbReference type="InterPro" id="IPR001441">
    <property type="entry name" value="UPP_synth-like"/>
</dbReference>